<reference evidence="1 2" key="1">
    <citation type="submission" date="2024-08" db="EMBL/GenBank/DDBJ databases">
        <authorList>
            <person name="Paterson S."/>
        </authorList>
    </citation>
    <scope>NUCLEOTIDE SEQUENCE [LARGE SCALE GENOMIC DNA]</scope>
</reference>
<accession>A0ABC9HF80</accession>
<name>A0ABC9HF80_FASHE</name>
<dbReference type="AlphaFoldDB" id="A0ABC9HF80"/>
<organism evidence="1 2">
    <name type="scientific">Fasciola hepatica</name>
    <name type="common">Liver fluke</name>
    <dbReference type="NCBI Taxonomy" id="6192"/>
    <lineage>
        <taxon>Eukaryota</taxon>
        <taxon>Metazoa</taxon>
        <taxon>Spiralia</taxon>
        <taxon>Lophotrochozoa</taxon>
        <taxon>Platyhelminthes</taxon>
        <taxon>Trematoda</taxon>
        <taxon>Digenea</taxon>
        <taxon>Plagiorchiida</taxon>
        <taxon>Echinostomata</taxon>
        <taxon>Echinostomatoidea</taxon>
        <taxon>Fasciolidae</taxon>
        <taxon>Fasciola</taxon>
    </lineage>
</organism>
<evidence type="ECO:0000313" key="1">
    <source>
        <dbReference type="EMBL" id="CAM0512138.1"/>
    </source>
</evidence>
<evidence type="ECO:0000313" key="2">
    <source>
        <dbReference type="Proteomes" id="UP001189180"/>
    </source>
</evidence>
<gene>
    <name evidence="1" type="ORF">FHB240107_LOCUS4533</name>
</gene>
<sequence length="144" mass="15565">MVGWKQRALPGSVAWASTKASNVLPGFQHSSGGLSKIVSSTPVGPFLQIPLAFVRAASTDPGILPRATKPEANRGKYQKLPGDLFVDGLENHRVKRFTTAKCATLSDRSACAQNSDVGSRGQIEFYHACRFFRPPRASPYSVCD</sequence>
<dbReference type="Proteomes" id="UP001189180">
    <property type="component" value="Unassembled WGS sequence"/>
</dbReference>
<comment type="caution">
    <text evidence="1">The sequence shown here is derived from an EMBL/GenBank/DDBJ whole genome shotgun (WGS) entry which is preliminary data.</text>
</comment>
<proteinExistence type="predicted"/>
<dbReference type="EMBL" id="CANUEZ050000195">
    <property type="protein sequence ID" value="CAM0512138.1"/>
    <property type="molecule type" value="Genomic_DNA"/>
</dbReference>
<keyword evidence="2" id="KW-1185">Reference proteome</keyword>
<protein>
    <submittedName>
        <fullName evidence="1">Uncharacterized protein</fullName>
    </submittedName>
</protein>